<dbReference type="Proteomes" id="UP000008370">
    <property type="component" value="Unassembled WGS sequence"/>
</dbReference>
<dbReference type="RefSeq" id="XP_007394229.1">
    <property type="nucleotide sequence ID" value="XM_007394167.1"/>
</dbReference>
<reference evidence="3 4" key="1">
    <citation type="journal article" date="2012" name="BMC Genomics">
        <title>Comparative genomics of the white-rot fungi, Phanerochaete carnosa and P. chrysosporium, to elucidate the genetic basis of the distinct wood types they colonize.</title>
        <authorList>
            <person name="Suzuki H."/>
            <person name="MacDonald J."/>
            <person name="Syed K."/>
            <person name="Salamov A."/>
            <person name="Hori C."/>
            <person name="Aerts A."/>
            <person name="Henrissat B."/>
            <person name="Wiebenga A."/>
            <person name="vanKuyk P.A."/>
            <person name="Barry K."/>
            <person name="Lindquist E."/>
            <person name="LaButti K."/>
            <person name="Lapidus A."/>
            <person name="Lucas S."/>
            <person name="Coutinho P."/>
            <person name="Gong Y."/>
            <person name="Samejima M."/>
            <person name="Mahadevan R."/>
            <person name="Abou-Zaid M."/>
            <person name="de Vries R.P."/>
            <person name="Igarashi K."/>
            <person name="Yadav J.S."/>
            <person name="Grigoriev I.V."/>
            <person name="Master E.R."/>
        </authorList>
    </citation>
    <scope>NUCLEOTIDE SEQUENCE [LARGE SCALE GENOMIC DNA]</scope>
    <source>
        <strain evidence="3 4">HHB-10118-sp</strain>
    </source>
</reference>
<feature type="transmembrane region" description="Helical" evidence="1">
    <location>
        <begin position="66"/>
        <end position="88"/>
    </location>
</feature>
<keyword evidence="1" id="KW-1133">Transmembrane helix</keyword>
<accession>K5WBN6</accession>
<keyword evidence="4" id="KW-1185">Reference proteome</keyword>
<evidence type="ECO:0000256" key="2">
    <source>
        <dbReference type="SAM" id="SignalP"/>
    </source>
</evidence>
<name>K5WBN6_PHACS</name>
<keyword evidence="2" id="KW-0732">Signal</keyword>
<keyword evidence="1" id="KW-0472">Membrane</keyword>
<dbReference type="OrthoDB" id="2802397at2759"/>
<sequence>MKWIFPAVVLALGTVPVGTNIFGTARTVTVYEDLPILPTCADITNVSPKLNKDAALQSYAIVHTSLVLYITRGSAIAADILVLALTWVKSFKHVWEIRRLKLASSLSVVLLRDGTIYFIALLIINILQLVTYSDSFSNITYVVGFVQFMVKISRTPDAAVLVDQTSSSIASSTGAALHAEPPPVQPLRWGEQFGHTSTFPSLQCEFQSDAL</sequence>
<evidence type="ECO:0000313" key="4">
    <source>
        <dbReference type="Proteomes" id="UP000008370"/>
    </source>
</evidence>
<keyword evidence="1" id="KW-0812">Transmembrane</keyword>
<feature type="signal peptide" evidence="2">
    <location>
        <begin position="1"/>
        <end position="19"/>
    </location>
</feature>
<dbReference type="InParanoid" id="K5WBN6"/>
<evidence type="ECO:0000256" key="1">
    <source>
        <dbReference type="SAM" id="Phobius"/>
    </source>
</evidence>
<evidence type="ECO:0000313" key="3">
    <source>
        <dbReference type="EMBL" id="EKM56379.1"/>
    </source>
</evidence>
<dbReference type="EMBL" id="JH930471">
    <property type="protein sequence ID" value="EKM56379.1"/>
    <property type="molecule type" value="Genomic_DNA"/>
</dbReference>
<feature type="chain" id="PRO_5003890643" evidence="2">
    <location>
        <begin position="20"/>
        <end position="211"/>
    </location>
</feature>
<proteinExistence type="predicted"/>
<dbReference type="AlphaFoldDB" id="K5WBN6"/>
<protein>
    <submittedName>
        <fullName evidence="3">Uncharacterized protein</fullName>
    </submittedName>
</protein>
<organism evidence="3 4">
    <name type="scientific">Phanerochaete carnosa (strain HHB-10118-sp)</name>
    <name type="common">White-rot fungus</name>
    <name type="synonym">Peniophora carnosa</name>
    <dbReference type="NCBI Taxonomy" id="650164"/>
    <lineage>
        <taxon>Eukaryota</taxon>
        <taxon>Fungi</taxon>
        <taxon>Dikarya</taxon>
        <taxon>Basidiomycota</taxon>
        <taxon>Agaricomycotina</taxon>
        <taxon>Agaricomycetes</taxon>
        <taxon>Polyporales</taxon>
        <taxon>Phanerochaetaceae</taxon>
        <taxon>Phanerochaete</taxon>
    </lineage>
</organism>
<feature type="transmembrane region" description="Helical" evidence="1">
    <location>
        <begin position="109"/>
        <end position="130"/>
    </location>
</feature>
<dbReference type="HOGENOM" id="CLU_1305245_0_0_1"/>
<gene>
    <name evidence="3" type="ORF">PHACADRAFT_207632</name>
</gene>
<dbReference type="GeneID" id="18912644"/>
<dbReference type="KEGG" id="pco:PHACADRAFT_207632"/>